<organism evidence="2 3">
    <name type="scientific">Seminavis robusta</name>
    <dbReference type="NCBI Taxonomy" id="568900"/>
    <lineage>
        <taxon>Eukaryota</taxon>
        <taxon>Sar</taxon>
        <taxon>Stramenopiles</taxon>
        <taxon>Ochrophyta</taxon>
        <taxon>Bacillariophyta</taxon>
        <taxon>Bacillariophyceae</taxon>
        <taxon>Bacillariophycidae</taxon>
        <taxon>Naviculales</taxon>
        <taxon>Naviculaceae</taxon>
        <taxon>Seminavis</taxon>
    </lineage>
</organism>
<evidence type="ECO:0000313" key="3">
    <source>
        <dbReference type="Proteomes" id="UP001153069"/>
    </source>
</evidence>
<protein>
    <submittedName>
        <fullName evidence="2">Uncharacterized protein</fullName>
    </submittedName>
</protein>
<dbReference type="AlphaFoldDB" id="A0A9N8DI93"/>
<sequence length="312" mass="35447">MKSTKGLHLLGNIPEGLPPLTGAAASTPAAVNGNGERQLGDLTLEPYMDKKNKIRFKVQNSVMVKEVLRRAKQLGLKRQVRPSNWKTGQLKTWLKDNPIIELDDDVQFLRRIEAALCQATINNFAEANAQKDAEAKTTSIQFRTREPFLRMIVAAFEDNVRKAMNQEGQCLDHEEFDARNSDQRPPNFWEALAAKYNNDDSWITETEVLPDLQEDFSIVHEIYLTDVPSPVTAEKVEQLVWSYHLYLWHLSDKMDVLGQVVTRLDTKVAASGDKVDTDTSKRKRKRGKNTEEEDDDLTNLRRKLANCLPVSG</sequence>
<evidence type="ECO:0000256" key="1">
    <source>
        <dbReference type="SAM" id="MobiDB-lite"/>
    </source>
</evidence>
<feature type="region of interest" description="Disordered" evidence="1">
    <location>
        <begin position="269"/>
        <end position="296"/>
    </location>
</feature>
<name>A0A9N8DI93_9STRA</name>
<evidence type="ECO:0000313" key="2">
    <source>
        <dbReference type="EMBL" id="CAB9500194.1"/>
    </source>
</evidence>
<gene>
    <name evidence="2" type="ORF">SEMRO_78_G042290.1</name>
</gene>
<reference evidence="2" key="1">
    <citation type="submission" date="2020-06" db="EMBL/GenBank/DDBJ databases">
        <authorList>
            <consortium name="Plant Systems Biology data submission"/>
        </authorList>
    </citation>
    <scope>NUCLEOTIDE SEQUENCE</scope>
    <source>
        <strain evidence="2">D6</strain>
    </source>
</reference>
<keyword evidence="3" id="KW-1185">Reference proteome</keyword>
<dbReference type="EMBL" id="CAICTM010000077">
    <property type="protein sequence ID" value="CAB9500194.1"/>
    <property type="molecule type" value="Genomic_DNA"/>
</dbReference>
<proteinExistence type="predicted"/>
<dbReference type="Proteomes" id="UP001153069">
    <property type="component" value="Unassembled WGS sequence"/>
</dbReference>
<comment type="caution">
    <text evidence="2">The sequence shown here is derived from an EMBL/GenBank/DDBJ whole genome shotgun (WGS) entry which is preliminary data.</text>
</comment>
<accession>A0A9N8DI93</accession>